<dbReference type="SUPFAM" id="SSF48208">
    <property type="entry name" value="Six-hairpin glycosidases"/>
    <property type="match status" value="1"/>
</dbReference>
<feature type="compositionally biased region" description="Basic and acidic residues" evidence="1">
    <location>
        <begin position="23"/>
        <end position="36"/>
    </location>
</feature>
<dbReference type="InterPro" id="IPR004879">
    <property type="entry name" value="Ssp411-like_TRX"/>
</dbReference>
<accession>B4DZC5</accession>
<sequence length="428" mass="47848">MSHLSSPPKKHKGEHKGHSLPHGSERGSSSRDKDRSATVSSSVPMPAGGKGSHPSSTPQRVPNRLIHEKSPYLLQHAYNPVDWYPWGQEAFDKARKENKPIFLSVGYSTCHWCHMMEEESFQNEEIGRLLSEDFVSVKVDREERPDVDKVYMTFVQVSSPPRECMRHMGSEQLPSPSPSLRQATSSGGGWPMNVWLTPNLQPFVGGTYFPPEDGLTRVGFRTVLLRIREQWKQNKNTLLENSQRVTTALLARSEISVGDRQLPPSAATVNNRCFQQLDEGYDEEYGGFAEAPKFPTPVILSFLFSYWLSHRLTQDGSRAQQMALHTLKMMANGGIRDHVGQVTGTGCSLEGQQGAVGWGRSWDWPPALYPHRAFTATPQTASGTSLTLRRCSMTRHSSLWPIRRPSSSLVMNSTLTWPKASCSTWLGA</sequence>
<dbReference type="Gene3D" id="3.40.30.10">
    <property type="entry name" value="Glutaredoxin"/>
    <property type="match status" value="1"/>
</dbReference>
<name>B4DZC5_HUMAN</name>
<feature type="domain" description="Spermatogenesis-associated protein 20-like TRX" evidence="2">
    <location>
        <begin position="181"/>
        <end position="249"/>
    </location>
</feature>
<dbReference type="CDD" id="cd02955">
    <property type="entry name" value="SSP411"/>
    <property type="match status" value="1"/>
</dbReference>
<dbReference type="GO" id="GO:0005975">
    <property type="term" value="P:carbohydrate metabolic process"/>
    <property type="evidence" value="ECO:0007669"/>
    <property type="project" value="InterPro"/>
</dbReference>
<feature type="domain" description="Spermatogenesis-associated protein 20-like TRX" evidence="2">
    <location>
        <begin position="62"/>
        <end position="158"/>
    </location>
</feature>
<dbReference type="InterPro" id="IPR024705">
    <property type="entry name" value="Ssp411"/>
</dbReference>
<evidence type="ECO:0000256" key="1">
    <source>
        <dbReference type="SAM" id="MobiDB-lite"/>
    </source>
</evidence>
<dbReference type="InterPro" id="IPR008928">
    <property type="entry name" value="6-hairpin_glycosidase_sf"/>
</dbReference>
<dbReference type="AlphaFoldDB" id="B4DZC5"/>
<organism evidence="3">
    <name type="scientific">Homo sapiens</name>
    <name type="common">Human</name>
    <dbReference type="NCBI Taxonomy" id="9606"/>
    <lineage>
        <taxon>Eukaryota</taxon>
        <taxon>Metazoa</taxon>
        <taxon>Chordata</taxon>
        <taxon>Craniata</taxon>
        <taxon>Vertebrata</taxon>
        <taxon>Euteleostomi</taxon>
        <taxon>Mammalia</taxon>
        <taxon>Eutheria</taxon>
        <taxon>Euarchontoglires</taxon>
        <taxon>Primates</taxon>
        <taxon>Haplorrhini</taxon>
        <taxon>Catarrhini</taxon>
        <taxon>Hominidae</taxon>
        <taxon>Homo</taxon>
    </lineage>
</organism>
<evidence type="ECO:0000313" key="3">
    <source>
        <dbReference type="EMBL" id="BAG64037.1"/>
    </source>
</evidence>
<dbReference type="PANTHER" id="PTHR42899">
    <property type="entry name" value="SPERMATOGENESIS-ASSOCIATED PROTEIN 20"/>
    <property type="match status" value="1"/>
</dbReference>
<reference evidence="3" key="1">
    <citation type="submission" date="2007-10" db="EMBL/GenBank/DDBJ databases">
        <title>NEDO human cDNA sequencing project focused on splicing variants.</title>
        <authorList>
            <person name="Wakamatsu A."/>
            <person name="Yamamoto J."/>
            <person name="Kimura K."/>
            <person name="Ishii S."/>
            <person name="Watanabe K."/>
            <person name="Sugiyama A."/>
            <person name="Murakawa K."/>
            <person name="Kaida T."/>
            <person name="Tsuchiya K."/>
            <person name="Fukuzumi Y."/>
            <person name="Kumagai A."/>
            <person name="Oishi Y."/>
            <person name="Yamamoto S."/>
            <person name="Ono Y."/>
            <person name="Komori Y."/>
            <person name="Yamazaki M."/>
            <person name="Kisu Y."/>
            <person name="Nishikawa T."/>
            <person name="Sugano S."/>
            <person name="Nomura N."/>
            <person name="Isogai T."/>
        </authorList>
    </citation>
    <scope>NUCLEOTIDE SEQUENCE</scope>
    <source>
        <tissue evidence="3">Testis</tissue>
    </source>
</reference>
<dbReference type="InterPro" id="IPR036249">
    <property type="entry name" value="Thioredoxin-like_sf"/>
</dbReference>
<dbReference type="EMBL" id="AK302850">
    <property type="protein sequence ID" value="BAG64037.1"/>
    <property type="molecule type" value="mRNA"/>
</dbReference>
<dbReference type="PeptideAtlas" id="B4DZC5"/>
<feature type="region of interest" description="Disordered" evidence="1">
    <location>
        <begin position="1"/>
        <end position="62"/>
    </location>
</feature>
<dbReference type="SUPFAM" id="SSF52833">
    <property type="entry name" value="Thioredoxin-like"/>
    <property type="match status" value="1"/>
</dbReference>
<dbReference type="Pfam" id="PF03190">
    <property type="entry name" value="Thioredox_DsbH"/>
    <property type="match status" value="2"/>
</dbReference>
<evidence type="ECO:0000259" key="2">
    <source>
        <dbReference type="Pfam" id="PF03190"/>
    </source>
</evidence>
<dbReference type="PANTHER" id="PTHR42899:SF1">
    <property type="entry name" value="SPERMATOGENESIS-ASSOCIATED PROTEIN 20"/>
    <property type="match status" value="1"/>
</dbReference>
<protein>
    <submittedName>
        <fullName evidence="3">cDNA FLJ52811, highly similar to Homo sapiens spermatogenesis associated 20 (SPATA20), mRNA</fullName>
    </submittedName>
</protein>
<feature type="compositionally biased region" description="Basic residues" evidence="1">
    <location>
        <begin position="8"/>
        <end position="19"/>
    </location>
</feature>
<proteinExistence type="evidence at transcript level"/>